<keyword evidence="2" id="KW-0067">ATP-binding</keyword>
<accession>K2PHF7</accession>
<dbReference type="SUPFAM" id="SSF52540">
    <property type="entry name" value="P-loop containing nucleoside triphosphate hydrolases"/>
    <property type="match status" value="1"/>
</dbReference>
<evidence type="ECO:0000259" key="4">
    <source>
        <dbReference type="PROSITE" id="PS51192"/>
    </source>
</evidence>
<dbReference type="Pfam" id="PF00270">
    <property type="entry name" value="DEAD"/>
    <property type="match status" value="1"/>
</dbReference>
<dbReference type="GO" id="GO:0043138">
    <property type="term" value="F:3'-5' DNA helicase activity"/>
    <property type="evidence" value="ECO:0007669"/>
    <property type="project" value="TreeGrafter"/>
</dbReference>
<sequence>MGRVRSDEKLYHLPQQDFEGASYLRWQGNLTTLQKDISERLIQFSHTHKNILVQAVTGAGKTEMIYPIINEALKKGKAVGLTSPRIDVCLELHRRLSRDFSCPIALLHGQGEAYTRTPLVIATTHQLLRFHAAFELLILDEVDAFPFTDNKMLTFALNKARTDTSRLVYLTATPTNEFRKTS</sequence>
<dbReference type="Gene3D" id="3.40.50.300">
    <property type="entry name" value="P-loop containing nucleotide triphosphate hydrolases"/>
    <property type="match status" value="1"/>
</dbReference>
<evidence type="ECO:0000256" key="3">
    <source>
        <dbReference type="ARBA" id="ARBA00023125"/>
    </source>
</evidence>
<keyword evidence="1" id="KW-0547">Nucleotide-binding</keyword>
<evidence type="ECO:0000256" key="2">
    <source>
        <dbReference type="ARBA" id="ARBA00022840"/>
    </source>
</evidence>
<dbReference type="AlphaFoldDB" id="K2PHF7"/>
<dbReference type="InterPro" id="IPR027417">
    <property type="entry name" value="P-loop_NTPase"/>
</dbReference>
<reference evidence="5 6" key="1">
    <citation type="journal article" date="2012" name="J. Bacteriol.">
        <title>Genome Sequence of the Bacteriocin-Producing Strain Lactococcus garvieae DCC43.</title>
        <authorList>
            <person name="Gabrielsen C."/>
            <person name="Brede D.A."/>
            <person name="Hernandez P.E."/>
            <person name="Nes I.F."/>
            <person name="Diep D.B."/>
        </authorList>
    </citation>
    <scope>NUCLEOTIDE SEQUENCE [LARGE SCALE GENOMIC DNA]</scope>
    <source>
        <strain evidence="5 6">DCC43</strain>
    </source>
</reference>
<dbReference type="SMART" id="SM00487">
    <property type="entry name" value="DEXDc"/>
    <property type="match status" value="1"/>
</dbReference>
<name>K2PHF7_9LACT</name>
<proteinExistence type="predicted"/>
<evidence type="ECO:0000313" key="5">
    <source>
        <dbReference type="EMBL" id="EKF50875.1"/>
    </source>
</evidence>
<organism evidence="5 6">
    <name type="scientific">Lactococcus garvieae DCC43</name>
    <dbReference type="NCBI Taxonomy" id="1231377"/>
    <lineage>
        <taxon>Bacteria</taxon>
        <taxon>Bacillati</taxon>
        <taxon>Bacillota</taxon>
        <taxon>Bacilli</taxon>
        <taxon>Lactobacillales</taxon>
        <taxon>Streptococcaceae</taxon>
        <taxon>Lactococcus</taxon>
    </lineage>
</organism>
<dbReference type="eggNOG" id="COG4098">
    <property type="taxonomic scope" value="Bacteria"/>
</dbReference>
<dbReference type="Proteomes" id="UP000006787">
    <property type="component" value="Unassembled WGS sequence"/>
</dbReference>
<dbReference type="GO" id="GO:0003677">
    <property type="term" value="F:DNA binding"/>
    <property type="evidence" value="ECO:0007669"/>
    <property type="project" value="UniProtKB-KW"/>
</dbReference>
<dbReference type="PROSITE" id="PS51192">
    <property type="entry name" value="HELICASE_ATP_BIND_1"/>
    <property type="match status" value="1"/>
</dbReference>
<dbReference type="GO" id="GO:0006302">
    <property type="term" value="P:double-strand break repair"/>
    <property type="evidence" value="ECO:0007669"/>
    <property type="project" value="TreeGrafter"/>
</dbReference>
<keyword evidence="3" id="KW-0238">DNA-binding</keyword>
<dbReference type="GO" id="GO:0006310">
    <property type="term" value="P:DNA recombination"/>
    <property type="evidence" value="ECO:0007669"/>
    <property type="project" value="TreeGrafter"/>
</dbReference>
<feature type="domain" description="Helicase ATP-binding" evidence="4">
    <location>
        <begin position="42"/>
        <end position="182"/>
    </location>
</feature>
<comment type="caution">
    <text evidence="5">The sequence shown here is derived from an EMBL/GenBank/DDBJ whole genome shotgun (WGS) entry which is preliminary data.</text>
</comment>
<protein>
    <submittedName>
        <fullName evidence="5">ComF operon protein A, DNA transporter ATPase</fullName>
    </submittedName>
</protein>
<dbReference type="InterPro" id="IPR011545">
    <property type="entry name" value="DEAD/DEAH_box_helicase_dom"/>
</dbReference>
<dbReference type="PANTHER" id="PTHR30580">
    <property type="entry name" value="PRIMOSOMAL PROTEIN N"/>
    <property type="match status" value="1"/>
</dbReference>
<dbReference type="EMBL" id="AMQS01000031">
    <property type="protein sequence ID" value="EKF50875.1"/>
    <property type="molecule type" value="Genomic_DNA"/>
</dbReference>
<evidence type="ECO:0000256" key="1">
    <source>
        <dbReference type="ARBA" id="ARBA00022741"/>
    </source>
</evidence>
<evidence type="ECO:0000313" key="6">
    <source>
        <dbReference type="Proteomes" id="UP000006787"/>
    </source>
</evidence>
<gene>
    <name evidence="5" type="ORF">C426_1800</name>
</gene>
<dbReference type="GO" id="GO:0005524">
    <property type="term" value="F:ATP binding"/>
    <property type="evidence" value="ECO:0007669"/>
    <property type="project" value="UniProtKB-KW"/>
</dbReference>
<dbReference type="PANTHER" id="PTHR30580:SF1">
    <property type="entry name" value="COMF OPERON PROTEIN 1"/>
    <property type="match status" value="1"/>
</dbReference>
<dbReference type="PATRIC" id="fig|1231377.3.peg.1780"/>
<dbReference type="InterPro" id="IPR014001">
    <property type="entry name" value="Helicase_ATP-bd"/>
</dbReference>
<dbReference type="GO" id="GO:0006270">
    <property type="term" value="P:DNA replication initiation"/>
    <property type="evidence" value="ECO:0007669"/>
    <property type="project" value="TreeGrafter"/>
</dbReference>